<proteinExistence type="predicted"/>
<protein>
    <submittedName>
        <fullName evidence="1">Uncharacterized protein</fullName>
    </submittedName>
</protein>
<organism evidence="1 2">
    <name type="scientific">Rossellomorea vietnamensis</name>
    <dbReference type="NCBI Taxonomy" id="218284"/>
    <lineage>
        <taxon>Bacteria</taxon>
        <taxon>Bacillati</taxon>
        <taxon>Bacillota</taxon>
        <taxon>Bacilli</taxon>
        <taxon>Bacillales</taxon>
        <taxon>Bacillaceae</taxon>
        <taxon>Rossellomorea</taxon>
    </lineage>
</organism>
<dbReference type="EMBL" id="CP104558">
    <property type="protein sequence ID" value="UXH46388.1"/>
    <property type="molecule type" value="Genomic_DNA"/>
</dbReference>
<dbReference type="Proteomes" id="UP001064027">
    <property type="component" value="Chromosome"/>
</dbReference>
<sequence>MKKILLSSLLSIGLLVNVSGFIQAKGTIAETNEFSLDVISPQFNDDFIEGNH</sequence>
<evidence type="ECO:0000313" key="1">
    <source>
        <dbReference type="EMBL" id="UXH46388.1"/>
    </source>
</evidence>
<reference evidence="1" key="1">
    <citation type="submission" date="2022-09" db="EMBL/GenBank/DDBJ databases">
        <title>Complete genome sequence of Rossellomorea vietnamensis strain RL-WG62, a newly isolated PGPR with the potential for plant salinity stress alleviation.</title>
        <authorList>
            <person name="Ren L."/>
            <person name="Wang G."/>
            <person name="Hu H."/>
        </authorList>
    </citation>
    <scope>NUCLEOTIDE SEQUENCE</scope>
    <source>
        <strain evidence="1">RL-WG62</strain>
    </source>
</reference>
<name>A0ACD4CCZ8_9BACI</name>
<accession>A0ACD4CCZ8</accession>
<evidence type="ECO:0000313" key="2">
    <source>
        <dbReference type="Proteomes" id="UP001064027"/>
    </source>
</evidence>
<keyword evidence="2" id="KW-1185">Reference proteome</keyword>
<gene>
    <name evidence="1" type="ORF">N5C46_10210</name>
</gene>